<dbReference type="AlphaFoldDB" id="A0A1C1Z113"/>
<dbReference type="RefSeq" id="WP_066174001.1">
    <property type="nucleotide sequence ID" value="NZ_LQZT01000001.1"/>
</dbReference>
<dbReference type="Pfam" id="PF01575">
    <property type="entry name" value="MaoC_dehydratas"/>
    <property type="match status" value="1"/>
</dbReference>
<gene>
    <name evidence="2" type="ORF">AWJ14_10160</name>
</gene>
<accession>A0A1C1Z113</accession>
<dbReference type="PANTHER" id="PTHR42993:SF1">
    <property type="entry name" value="MAOC-LIKE DEHYDRATASE DOMAIN-CONTAINING PROTEIN"/>
    <property type="match status" value="1"/>
</dbReference>
<dbReference type="Gene3D" id="3.10.129.10">
    <property type="entry name" value="Hotdog Thioesterase"/>
    <property type="match status" value="1"/>
</dbReference>
<dbReference type="Proteomes" id="UP000094795">
    <property type="component" value="Unassembled WGS sequence"/>
</dbReference>
<sequence length="162" mass="18211">MQNEISITDIPGLVGQEVGTSDWMEMPQTRIDLFADATDDHQFIHVDPQRAAETPFGGTIAHGFLTVSMLSAMHANAIPKLREDNFGINYGFNRIRFMAPVPAGSRIRGHFVLKEARLRGPGRLMMTFDVSVEIEDTRKPALTANWLTIIQFDPEIWPKTDD</sequence>
<comment type="caution">
    <text evidence="2">The sequence shown here is derived from an EMBL/GenBank/DDBJ whole genome shotgun (WGS) entry which is preliminary data.</text>
</comment>
<dbReference type="EMBL" id="LQZT01000001">
    <property type="protein sequence ID" value="OCW59389.1"/>
    <property type="molecule type" value="Genomic_DNA"/>
</dbReference>
<dbReference type="InterPro" id="IPR039375">
    <property type="entry name" value="NodN-like"/>
</dbReference>
<evidence type="ECO:0000313" key="3">
    <source>
        <dbReference type="Proteomes" id="UP000094795"/>
    </source>
</evidence>
<evidence type="ECO:0000313" key="2">
    <source>
        <dbReference type="EMBL" id="OCW59389.1"/>
    </source>
</evidence>
<protein>
    <submittedName>
        <fullName evidence="2">Nodulation protein N</fullName>
    </submittedName>
</protein>
<dbReference type="CDD" id="cd03450">
    <property type="entry name" value="NodN"/>
    <property type="match status" value="1"/>
</dbReference>
<proteinExistence type="predicted"/>
<dbReference type="InterPro" id="IPR002539">
    <property type="entry name" value="MaoC-like_dom"/>
</dbReference>
<dbReference type="OrthoDB" id="9801735at2"/>
<dbReference type="SUPFAM" id="SSF54637">
    <property type="entry name" value="Thioesterase/thiol ester dehydrase-isomerase"/>
    <property type="match status" value="1"/>
</dbReference>
<name>A0A1C1Z113_9HYPH</name>
<feature type="domain" description="MaoC-like" evidence="1">
    <location>
        <begin position="13"/>
        <end position="117"/>
    </location>
</feature>
<dbReference type="PANTHER" id="PTHR42993">
    <property type="entry name" value="MAOC-LIKE DEHYDRATASE DOMAIN-CONTAINING PROTEIN"/>
    <property type="match status" value="1"/>
</dbReference>
<dbReference type="STRING" id="1480615.AWJ14_10160"/>
<organism evidence="2 3">
    <name type="scientific">Hoeflea olei</name>
    <dbReference type="NCBI Taxonomy" id="1480615"/>
    <lineage>
        <taxon>Bacteria</taxon>
        <taxon>Pseudomonadati</taxon>
        <taxon>Pseudomonadota</taxon>
        <taxon>Alphaproteobacteria</taxon>
        <taxon>Hyphomicrobiales</taxon>
        <taxon>Rhizobiaceae</taxon>
        <taxon>Hoeflea</taxon>
    </lineage>
</organism>
<dbReference type="InterPro" id="IPR029069">
    <property type="entry name" value="HotDog_dom_sf"/>
</dbReference>
<reference evidence="2 3" key="1">
    <citation type="submission" date="2015-12" db="EMBL/GenBank/DDBJ databases">
        <authorList>
            <person name="Shamseldin A."/>
            <person name="Moawad H."/>
            <person name="Abd El-Rahim W.M."/>
            <person name="Sadowsky M.J."/>
        </authorList>
    </citation>
    <scope>NUCLEOTIDE SEQUENCE [LARGE SCALE GENOMIC DNA]</scope>
    <source>
        <strain evidence="2 3">JC234</strain>
    </source>
</reference>
<evidence type="ECO:0000259" key="1">
    <source>
        <dbReference type="Pfam" id="PF01575"/>
    </source>
</evidence>
<keyword evidence="3" id="KW-1185">Reference proteome</keyword>